<protein>
    <submittedName>
        <fullName evidence="2">DUF998 domain-containing protein</fullName>
    </submittedName>
</protein>
<evidence type="ECO:0000313" key="3">
    <source>
        <dbReference type="Proteomes" id="UP001316189"/>
    </source>
</evidence>
<reference evidence="2 3" key="1">
    <citation type="submission" date="2022-07" db="EMBL/GenBank/DDBJ databases">
        <title>Novel species in genus cellulomonas.</title>
        <authorList>
            <person name="Ye L."/>
        </authorList>
    </citation>
    <scope>NUCLEOTIDE SEQUENCE [LARGE SCALE GENOMIC DNA]</scope>
    <source>
        <strain evidence="3">zg-Y338</strain>
    </source>
</reference>
<feature type="transmembrane region" description="Helical" evidence="1">
    <location>
        <begin position="84"/>
        <end position="101"/>
    </location>
</feature>
<dbReference type="RefSeq" id="WP_227568152.1">
    <property type="nucleotide sequence ID" value="NZ_CP101988.1"/>
</dbReference>
<proteinExistence type="predicted"/>
<evidence type="ECO:0000256" key="1">
    <source>
        <dbReference type="SAM" id="Phobius"/>
    </source>
</evidence>
<dbReference type="EMBL" id="CP101988">
    <property type="protein sequence ID" value="UUI75748.1"/>
    <property type="molecule type" value="Genomic_DNA"/>
</dbReference>
<dbReference type="Proteomes" id="UP001316189">
    <property type="component" value="Chromosome"/>
</dbReference>
<feature type="transmembrane region" description="Helical" evidence="1">
    <location>
        <begin position="107"/>
        <end position="126"/>
    </location>
</feature>
<feature type="transmembrane region" description="Helical" evidence="1">
    <location>
        <begin position="138"/>
        <end position="156"/>
    </location>
</feature>
<dbReference type="Pfam" id="PF06197">
    <property type="entry name" value="DUF998"/>
    <property type="match status" value="1"/>
</dbReference>
<dbReference type="InterPro" id="IPR009339">
    <property type="entry name" value="DUF998"/>
</dbReference>
<evidence type="ECO:0000313" key="2">
    <source>
        <dbReference type="EMBL" id="UUI75748.1"/>
    </source>
</evidence>
<keyword evidence="1" id="KW-1133">Transmembrane helix</keyword>
<keyword evidence="1" id="KW-0472">Membrane</keyword>
<accession>A0ABY5L0Y6</accession>
<keyword evidence="3" id="KW-1185">Reference proteome</keyword>
<keyword evidence="1" id="KW-0812">Transmembrane</keyword>
<organism evidence="2 3">
    <name type="scientific">Cellulomonas chengniuliangii</name>
    <dbReference type="NCBI Taxonomy" id="2968084"/>
    <lineage>
        <taxon>Bacteria</taxon>
        <taxon>Bacillati</taxon>
        <taxon>Actinomycetota</taxon>
        <taxon>Actinomycetes</taxon>
        <taxon>Micrococcales</taxon>
        <taxon>Cellulomonadaceae</taxon>
        <taxon>Cellulomonas</taxon>
    </lineage>
</organism>
<gene>
    <name evidence="2" type="ORF">NP064_02170</name>
</gene>
<sequence length="224" mass="22512">MGRDCEIPGWAVASAATAPVAMIGSWTVAASLQDGYSPVRDTISWLAARAAVSPEIAACGFAATGLAHVVTAAGLRPVPRAGRLVLGIGGLATVGLGLLPVDDAHTAHVAAAGVAFVALATWPAVARDAAGIGRLAPWSGLVAASGMAAMAAWYALEMQRVTPGKGSLTGLAERTFAVTQALWPLVVVVAARTGPAPGAATAVAASAGVRARRWPWRLPRAATR</sequence>
<name>A0ABY5L0Y6_9CELL</name>